<dbReference type="Gene3D" id="1.10.10.10">
    <property type="entry name" value="Winged helix-like DNA-binding domain superfamily/Winged helix DNA-binding domain"/>
    <property type="match status" value="1"/>
</dbReference>
<organism evidence="7 8">
    <name type="scientific">Limnochorda pilosa</name>
    <dbReference type="NCBI Taxonomy" id="1555112"/>
    <lineage>
        <taxon>Bacteria</taxon>
        <taxon>Bacillati</taxon>
        <taxon>Bacillota</taxon>
        <taxon>Limnochordia</taxon>
        <taxon>Limnochordales</taxon>
        <taxon>Limnochordaceae</taxon>
        <taxon>Limnochorda</taxon>
    </lineage>
</organism>
<evidence type="ECO:0000256" key="3">
    <source>
        <dbReference type="ARBA" id="ARBA00023163"/>
    </source>
</evidence>
<dbReference type="InterPro" id="IPR050707">
    <property type="entry name" value="HTH_MetabolicPath_Reg"/>
</dbReference>
<dbReference type="SUPFAM" id="SSF46785">
    <property type="entry name" value="Winged helix' DNA-binding domain"/>
    <property type="match status" value="1"/>
</dbReference>
<dbReference type="GO" id="GO:0003677">
    <property type="term" value="F:DNA binding"/>
    <property type="evidence" value="ECO:0007669"/>
    <property type="project" value="UniProtKB-KW"/>
</dbReference>
<dbReference type="InterPro" id="IPR014757">
    <property type="entry name" value="Tscrpt_reg_IclR_C"/>
</dbReference>
<dbReference type="InterPro" id="IPR036388">
    <property type="entry name" value="WH-like_DNA-bd_sf"/>
</dbReference>
<dbReference type="GO" id="GO:0045892">
    <property type="term" value="P:negative regulation of DNA-templated transcription"/>
    <property type="evidence" value="ECO:0007669"/>
    <property type="project" value="TreeGrafter"/>
</dbReference>
<dbReference type="EMBL" id="AP014924">
    <property type="protein sequence ID" value="BAS28015.1"/>
    <property type="molecule type" value="Genomic_DNA"/>
</dbReference>
<evidence type="ECO:0000313" key="8">
    <source>
        <dbReference type="Proteomes" id="UP000065807"/>
    </source>
</evidence>
<keyword evidence="8" id="KW-1185">Reference proteome</keyword>
<proteinExistence type="predicted"/>
<evidence type="ECO:0000256" key="4">
    <source>
        <dbReference type="SAM" id="MobiDB-lite"/>
    </source>
</evidence>
<evidence type="ECO:0000259" key="6">
    <source>
        <dbReference type="PROSITE" id="PS51078"/>
    </source>
</evidence>
<feature type="domain" description="IclR-ED" evidence="6">
    <location>
        <begin position="86"/>
        <end position="271"/>
    </location>
</feature>
<keyword evidence="3" id="KW-0804">Transcription</keyword>
<keyword evidence="2" id="KW-0238">DNA-binding</keyword>
<sequence length="281" mass="30791">MERTGPTARSADASEHHPQRPYLVPAVNRAIDVLDVLSKGRVLTLSELAAELRIPKTTLFHIMNTLRHRGMVERDPETDRYRAGYRLIHLGSALINNLDVRNVARPIMEALTASVGETTHLGVLDPTDLQVIYVEKIDSPGPIRLATWVGRKNPCYSTAVGKALLMGMPADQLERYLESVELRGYTVNTIQDRDLLREEIARCRSRGYSIDNEEHEPGVRCVGAPVFDRNDEVVAALSIAGPATRITTERLSELGAAVRGAAGRISREMGASEGPPGIPSA</sequence>
<dbReference type="KEGG" id="lpil:LIP_2174"/>
<name>A0A0K2SLN4_LIMPI</name>
<dbReference type="InterPro" id="IPR029016">
    <property type="entry name" value="GAF-like_dom_sf"/>
</dbReference>
<dbReference type="OrthoDB" id="9791752at2"/>
<gene>
    <name evidence="7" type="ORF">LIP_2174</name>
</gene>
<accession>A0A0K2SLN4</accession>
<dbReference type="PROSITE" id="PS51078">
    <property type="entry name" value="ICLR_ED"/>
    <property type="match status" value="1"/>
</dbReference>
<dbReference type="RefSeq" id="WP_068137724.1">
    <property type="nucleotide sequence ID" value="NZ_AP014924.1"/>
</dbReference>
<dbReference type="AlphaFoldDB" id="A0A0K2SLN4"/>
<dbReference type="SUPFAM" id="SSF55781">
    <property type="entry name" value="GAF domain-like"/>
    <property type="match status" value="1"/>
</dbReference>
<dbReference type="Proteomes" id="UP000065807">
    <property type="component" value="Chromosome"/>
</dbReference>
<evidence type="ECO:0000313" key="7">
    <source>
        <dbReference type="EMBL" id="BAS28015.1"/>
    </source>
</evidence>
<dbReference type="GO" id="GO:0003700">
    <property type="term" value="F:DNA-binding transcription factor activity"/>
    <property type="evidence" value="ECO:0007669"/>
    <property type="project" value="TreeGrafter"/>
</dbReference>
<evidence type="ECO:0000256" key="1">
    <source>
        <dbReference type="ARBA" id="ARBA00023015"/>
    </source>
</evidence>
<feature type="domain" description="HTH iclR-type" evidence="5">
    <location>
        <begin position="24"/>
        <end position="85"/>
    </location>
</feature>
<evidence type="ECO:0000259" key="5">
    <source>
        <dbReference type="PROSITE" id="PS51077"/>
    </source>
</evidence>
<dbReference type="Pfam" id="PF01614">
    <property type="entry name" value="IclR_C"/>
    <property type="match status" value="1"/>
</dbReference>
<dbReference type="PROSITE" id="PS51077">
    <property type="entry name" value="HTH_ICLR"/>
    <property type="match status" value="1"/>
</dbReference>
<protein>
    <submittedName>
        <fullName evidence="7">IclR family transcriptional regulator</fullName>
    </submittedName>
</protein>
<dbReference type="PANTHER" id="PTHR30136">
    <property type="entry name" value="HELIX-TURN-HELIX TRANSCRIPTIONAL REGULATOR, ICLR FAMILY"/>
    <property type="match status" value="1"/>
</dbReference>
<dbReference type="Pfam" id="PF09339">
    <property type="entry name" value="HTH_IclR"/>
    <property type="match status" value="1"/>
</dbReference>
<feature type="region of interest" description="Disordered" evidence="4">
    <location>
        <begin position="1"/>
        <end position="21"/>
    </location>
</feature>
<dbReference type="PANTHER" id="PTHR30136:SF35">
    <property type="entry name" value="HTH-TYPE TRANSCRIPTIONAL REGULATOR RV1719"/>
    <property type="match status" value="1"/>
</dbReference>
<dbReference type="SMART" id="SM00346">
    <property type="entry name" value="HTH_ICLR"/>
    <property type="match status" value="1"/>
</dbReference>
<dbReference type="Gene3D" id="3.30.450.40">
    <property type="match status" value="1"/>
</dbReference>
<keyword evidence="1" id="KW-0805">Transcription regulation</keyword>
<reference evidence="8" key="1">
    <citation type="submission" date="2015-07" db="EMBL/GenBank/DDBJ databases">
        <title>Complete genome sequence and phylogenetic analysis of Limnochorda pilosa.</title>
        <authorList>
            <person name="Watanabe M."/>
            <person name="Kojima H."/>
            <person name="Fukui M."/>
        </authorList>
    </citation>
    <scope>NUCLEOTIDE SEQUENCE [LARGE SCALE GENOMIC DNA]</scope>
    <source>
        <strain evidence="8">HC45</strain>
    </source>
</reference>
<reference evidence="8" key="2">
    <citation type="journal article" date="2016" name="Int. J. Syst. Evol. Microbiol.">
        <title>Complete genome sequence and cell structure of Limnochorda pilosa, a Gram-negative spore-former within the phylum Firmicutes.</title>
        <authorList>
            <person name="Watanabe M."/>
            <person name="Kojima H."/>
            <person name="Fukui M."/>
        </authorList>
    </citation>
    <scope>NUCLEOTIDE SEQUENCE [LARGE SCALE GENOMIC DNA]</scope>
    <source>
        <strain evidence="8">HC45</strain>
    </source>
</reference>
<dbReference type="InterPro" id="IPR005471">
    <property type="entry name" value="Tscrpt_reg_IclR_N"/>
</dbReference>
<evidence type="ECO:0000256" key="2">
    <source>
        <dbReference type="ARBA" id="ARBA00023125"/>
    </source>
</evidence>
<dbReference type="InterPro" id="IPR036390">
    <property type="entry name" value="WH_DNA-bd_sf"/>
</dbReference>
<dbReference type="PATRIC" id="fig|1555112.3.peg.2217"/>